<dbReference type="OrthoDB" id="9801953at2"/>
<dbReference type="SUPFAM" id="SSF55347">
    <property type="entry name" value="Glyceraldehyde-3-phosphate dehydrogenase-like, C-terminal domain"/>
    <property type="match status" value="1"/>
</dbReference>
<dbReference type="Pfam" id="PF01408">
    <property type="entry name" value="GFO_IDH_MocA"/>
    <property type="match status" value="1"/>
</dbReference>
<evidence type="ECO:0000313" key="5">
    <source>
        <dbReference type="Proteomes" id="UP000294796"/>
    </source>
</evidence>
<evidence type="ECO:0000256" key="1">
    <source>
        <dbReference type="ARBA" id="ARBA00023002"/>
    </source>
</evidence>
<sequence length="340" mass="36469">MTVRWGILGCGAVTEAKSGPAFAKVPGSALVAVMRRDAALAEDYARRHGVPRWHADAQALIDDPGVDAVYVATPPSTHCQYALMAMAAGKPVYVEKPMAMDAAECDAMLRASREHGVPLFVAYYRRALPRFLLIRDLLADGAIGTPRSVGVHYTRELQPIYCDPRNLSWRVRPEVSGGGLFVDLGSHTLDILDFLLGPLRNVTGEASNRAGAYPAEDTVSMAFTCGDGIRGTGEWDFNATGHRDEIEIVGDRGRLRFATFGDGSIVHEADSGRHEHRVANPAHIQQPLIESIVRQLNGEGRCPSMGDTAARTTRVIDAVLGDYRAGLRDAASGGPGGGIV</sequence>
<dbReference type="Pfam" id="PF22725">
    <property type="entry name" value="GFO_IDH_MocA_C3"/>
    <property type="match status" value="1"/>
</dbReference>
<proteinExistence type="predicted"/>
<dbReference type="Proteomes" id="UP000294796">
    <property type="component" value="Unassembled WGS sequence"/>
</dbReference>
<dbReference type="InterPro" id="IPR050463">
    <property type="entry name" value="Gfo/Idh/MocA_oxidrdct_glycsds"/>
</dbReference>
<keyword evidence="1" id="KW-0560">Oxidoreductase</keyword>
<reference evidence="4 5" key="1">
    <citation type="submission" date="2019-03" db="EMBL/GenBank/DDBJ databases">
        <title>Luteimonas zhaokaii sp.nov., isolated from the rectal contents of Plateau pika in Yushu, Qinghai Province, China.</title>
        <authorList>
            <person name="Zhang G."/>
        </authorList>
    </citation>
    <scope>NUCLEOTIDE SEQUENCE [LARGE SCALE GENOMIC DNA]</scope>
    <source>
        <strain evidence="4 5">B9</strain>
    </source>
</reference>
<feature type="domain" description="GFO/IDH/MocA-like oxidoreductase" evidence="3">
    <location>
        <begin position="132"/>
        <end position="256"/>
    </location>
</feature>
<dbReference type="PANTHER" id="PTHR43818:SF11">
    <property type="entry name" value="BCDNA.GH03377"/>
    <property type="match status" value="1"/>
</dbReference>
<accession>A0A4R5TRN8</accession>
<dbReference type="RefSeq" id="WP_133323520.1">
    <property type="nucleotide sequence ID" value="NZ_SMTF01000018.1"/>
</dbReference>
<dbReference type="InterPro" id="IPR036291">
    <property type="entry name" value="NAD(P)-bd_dom_sf"/>
</dbReference>
<dbReference type="InterPro" id="IPR000683">
    <property type="entry name" value="Gfo/Idh/MocA-like_OxRdtase_N"/>
</dbReference>
<keyword evidence="5" id="KW-1185">Reference proteome</keyword>
<dbReference type="Gene3D" id="3.40.50.720">
    <property type="entry name" value="NAD(P)-binding Rossmann-like Domain"/>
    <property type="match status" value="1"/>
</dbReference>
<gene>
    <name evidence="4" type="ORF">E2F46_15645</name>
</gene>
<dbReference type="PANTHER" id="PTHR43818">
    <property type="entry name" value="BCDNA.GH03377"/>
    <property type="match status" value="1"/>
</dbReference>
<evidence type="ECO:0000259" key="3">
    <source>
        <dbReference type="Pfam" id="PF22725"/>
    </source>
</evidence>
<feature type="domain" description="Gfo/Idh/MocA-like oxidoreductase N-terminal" evidence="2">
    <location>
        <begin position="3"/>
        <end position="123"/>
    </location>
</feature>
<evidence type="ECO:0000313" key="4">
    <source>
        <dbReference type="EMBL" id="TDK20643.1"/>
    </source>
</evidence>
<comment type="caution">
    <text evidence="4">The sequence shown here is derived from an EMBL/GenBank/DDBJ whole genome shotgun (WGS) entry which is preliminary data.</text>
</comment>
<protein>
    <submittedName>
        <fullName evidence="4">Gfo/Idh/MocA family oxidoreductase</fullName>
    </submittedName>
</protein>
<name>A0A4R5TRN8_9GAMM</name>
<dbReference type="Gene3D" id="3.30.360.10">
    <property type="entry name" value="Dihydrodipicolinate Reductase, domain 2"/>
    <property type="match status" value="1"/>
</dbReference>
<dbReference type="SUPFAM" id="SSF51735">
    <property type="entry name" value="NAD(P)-binding Rossmann-fold domains"/>
    <property type="match status" value="1"/>
</dbReference>
<organism evidence="4 5">
    <name type="scientific">Luteimonas aestuarii</name>
    <dbReference type="NCBI Taxonomy" id="453837"/>
    <lineage>
        <taxon>Bacteria</taxon>
        <taxon>Pseudomonadati</taxon>
        <taxon>Pseudomonadota</taxon>
        <taxon>Gammaproteobacteria</taxon>
        <taxon>Lysobacterales</taxon>
        <taxon>Lysobacteraceae</taxon>
        <taxon>Luteimonas</taxon>
    </lineage>
</organism>
<dbReference type="GO" id="GO:0016491">
    <property type="term" value="F:oxidoreductase activity"/>
    <property type="evidence" value="ECO:0007669"/>
    <property type="project" value="UniProtKB-KW"/>
</dbReference>
<dbReference type="InterPro" id="IPR055170">
    <property type="entry name" value="GFO_IDH_MocA-like_dom"/>
</dbReference>
<dbReference type="EMBL" id="SMTF01000018">
    <property type="protein sequence ID" value="TDK20643.1"/>
    <property type="molecule type" value="Genomic_DNA"/>
</dbReference>
<evidence type="ECO:0000259" key="2">
    <source>
        <dbReference type="Pfam" id="PF01408"/>
    </source>
</evidence>
<dbReference type="AlphaFoldDB" id="A0A4R5TRN8"/>
<dbReference type="GO" id="GO:0000166">
    <property type="term" value="F:nucleotide binding"/>
    <property type="evidence" value="ECO:0007669"/>
    <property type="project" value="InterPro"/>
</dbReference>